<dbReference type="InterPro" id="IPR051310">
    <property type="entry name" value="MCP_chemotaxis"/>
</dbReference>
<organism evidence="6 7">
    <name type="scientific">Rhodoferax mekongensis</name>
    <dbReference type="NCBI Taxonomy" id="3068341"/>
    <lineage>
        <taxon>Bacteria</taxon>
        <taxon>Pseudomonadati</taxon>
        <taxon>Pseudomonadota</taxon>
        <taxon>Betaproteobacteria</taxon>
        <taxon>Burkholderiales</taxon>
        <taxon>Comamonadaceae</taxon>
        <taxon>Rhodoferax</taxon>
    </lineage>
</organism>
<dbReference type="CDD" id="cd11386">
    <property type="entry name" value="MCP_signal"/>
    <property type="match status" value="1"/>
</dbReference>
<dbReference type="Pfam" id="PF00015">
    <property type="entry name" value="MCPsignal"/>
    <property type="match status" value="1"/>
</dbReference>
<comment type="similarity">
    <text evidence="2">Belongs to the methyl-accepting chemotaxis (MCP) protein family.</text>
</comment>
<evidence type="ECO:0000256" key="3">
    <source>
        <dbReference type="PROSITE-ProRule" id="PRU00284"/>
    </source>
</evidence>
<feature type="domain" description="Methyl-accepting transducer" evidence="5">
    <location>
        <begin position="414"/>
        <end position="643"/>
    </location>
</feature>
<dbReference type="PANTHER" id="PTHR43531">
    <property type="entry name" value="PROTEIN ICFG"/>
    <property type="match status" value="1"/>
</dbReference>
<keyword evidence="1" id="KW-0488">Methylation</keyword>
<dbReference type="SMART" id="SM00283">
    <property type="entry name" value="MA"/>
    <property type="match status" value="1"/>
</dbReference>
<keyword evidence="4" id="KW-0812">Transmembrane</keyword>
<dbReference type="PROSITE" id="PS50111">
    <property type="entry name" value="CHEMOTAXIS_TRANSDUC_2"/>
    <property type="match status" value="1"/>
</dbReference>
<proteinExistence type="inferred from homology"/>
<feature type="transmembrane region" description="Helical" evidence="4">
    <location>
        <begin position="41"/>
        <end position="66"/>
    </location>
</feature>
<evidence type="ECO:0000256" key="2">
    <source>
        <dbReference type="ARBA" id="ARBA00029447"/>
    </source>
</evidence>
<evidence type="ECO:0000259" key="5">
    <source>
        <dbReference type="PROSITE" id="PS50111"/>
    </source>
</evidence>
<keyword evidence="3" id="KW-0807">Transducer</keyword>
<evidence type="ECO:0000313" key="7">
    <source>
        <dbReference type="Proteomes" id="UP001302257"/>
    </source>
</evidence>
<dbReference type="RefSeq" id="WP_313869041.1">
    <property type="nucleotide sequence ID" value="NZ_CP132507.1"/>
</dbReference>
<dbReference type="EMBL" id="CP132507">
    <property type="protein sequence ID" value="WNO06333.1"/>
    <property type="molecule type" value="Genomic_DNA"/>
</dbReference>
<gene>
    <name evidence="6" type="ORF">RAN89_07875</name>
</gene>
<keyword evidence="4" id="KW-1133">Transmembrane helix</keyword>
<dbReference type="PANTHER" id="PTHR43531:SF14">
    <property type="entry name" value="METHYL-ACCEPTING CHEMOTAXIS PROTEIN I-RELATED"/>
    <property type="match status" value="1"/>
</dbReference>
<dbReference type="Gene3D" id="1.10.287.950">
    <property type="entry name" value="Methyl-accepting chemotaxis protein"/>
    <property type="match status" value="1"/>
</dbReference>
<keyword evidence="4" id="KW-0472">Membrane</keyword>
<evidence type="ECO:0000256" key="4">
    <source>
        <dbReference type="SAM" id="Phobius"/>
    </source>
</evidence>
<dbReference type="Proteomes" id="UP001302257">
    <property type="component" value="Chromosome"/>
</dbReference>
<dbReference type="InterPro" id="IPR004089">
    <property type="entry name" value="MCPsignal_dom"/>
</dbReference>
<name>A0ABZ0B4B8_9BURK</name>
<reference evidence="6 7" key="1">
    <citation type="submission" date="2023-08" db="EMBL/GenBank/DDBJ databases">
        <title>Rhodoferax potami sp. nov. and Rhodoferax mekongensis sp. nov., isolated from the Mekong River in Thailand.</title>
        <authorList>
            <person name="Kitikhun S."/>
            <person name="Charoenyingcharoen P."/>
            <person name="Siriarchawattana P."/>
            <person name="Likhitrattanapisal S."/>
            <person name="Nilsakha T."/>
            <person name="Chanpet A."/>
            <person name="Rattanawaree P."/>
            <person name="Ingsriswang S."/>
        </authorList>
    </citation>
    <scope>NUCLEOTIDE SEQUENCE [LARGE SCALE GENOMIC DNA]</scope>
    <source>
        <strain evidence="6 7">TBRC 17307</strain>
    </source>
</reference>
<accession>A0ABZ0B4B8</accession>
<sequence>MNKTSVSLVSAAPASKPAPIGLFGAHGIWALGVHIMRSINFAAKALIVSLLFALPIAWLSWSYFSAQKAAIDFSMKERDGVRYLQAASPVLQKALQLRATPAEASAPLADAMDKAYANLEKVQSELGDSLGTASAFDALKQARTAAKSQGGEALERFIKNTAHIQALIAVMTTATDGSNLTLDPDIDSYYVMDAAAFRLPDLMERIGLIRAAGAAALRDGKLSPEFHSAIDKAMAISEFHQTNMLAGLGKSILQTPELSSRIQIGEARDSAQKFLDTVSNGLLMAAERDPAGLAVFVAQGDAAFAAQSALLDRLLPILDELIQKRVDAAQRQVNITIVILIVTLLLAGYAFYTFYLVTRGGLRLISQHLQEMAEGDLRRAPSQPWGKDEPAAVIVDLRKAYDSLHLLIRKVRHSARDLTGTSGEIARASLDLSQRTESAAAALEQQAATMEEIGSSVQAMADNSKDAAVLARENASVAQKGGEVIRDVVSVMSAINSSSQKIGDIISVIDGIAFQTNILALNAAVEAARAGEQGRGFAVVASEVRVLAQRSAAAAKEIKDLINTSVQNVEQGTKVVSGAGLTMDEILGNANRINDLLNEIAVGSREQANGVSQSVSAIQLLEQSTQQNAALVEETSAAAGALSDQSDGLMREIANFRVA</sequence>
<dbReference type="SUPFAM" id="SSF58104">
    <property type="entry name" value="Methyl-accepting chemotaxis protein (MCP) signaling domain"/>
    <property type="match status" value="1"/>
</dbReference>
<feature type="transmembrane region" description="Helical" evidence="4">
    <location>
        <begin position="333"/>
        <end position="357"/>
    </location>
</feature>
<evidence type="ECO:0000313" key="6">
    <source>
        <dbReference type="EMBL" id="WNO06333.1"/>
    </source>
</evidence>
<evidence type="ECO:0000256" key="1">
    <source>
        <dbReference type="ARBA" id="ARBA00022481"/>
    </source>
</evidence>
<keyword evidence="7" id="KW-1185">Reference proteome</keyword>
<protein>
    <submittedName>
        <fullName evidence="6">Methyl-accepting chemotaxis protein</fullName>
    </submittedName>
</protein>